<evidence type="ECO:0000313" key="6">
    <source>
        <dbReference type="Proteomes" id="UP000215896"/>
    </source>
</evidence>
<protein>
    <recommendedName>
        <fullName evidence="7">Dihydrodipicolinate synthase family protein</fullName>
    </recommendedName>
</protein>
<dbReference type="SUPFAM" id="SSF51569">
    <property type="entry name" value="Aldolase"/>
    <property type="match status" value="1"/>
</dbReference>
<comment type="similarity">
    <text evidence="1 3">Belongs to the DapA family.</text>
</comment>
<dbReference type="InterPro" id="IPR013785">
    <property type="entry name" value="Aldolase_TIM"/>
</dbReference>
<organism evidence="5 6">
    <name type="scientific">Enemella evansiae</name>
    <dbReference type="NCBI Taxonomy" id="2016499"/>
    <lineage>
        <taxon>Bacteria</taxon>
        <taxon>Bacillati</taxon>
        <taxon>Actinomycetota</taxon>
        <taxon>Actinomycetes</taxon>
        <taxon>Propionibacteriales</taxon>
        <taxon>Propionibacteriaceae</taxon>
        <taxon>Enemella</taxon>
    </lineage>
</organism>
<dbReference type="PANTHER" id="PTHR12128:SF66">
    <property type="entry name" value="4-HYDROXY-2-OXOGLUTARATE ALDOLASE, MITOCHONDRIAL"/>
    <property type="match status" value="1"/>
</dbReference>
<evidence type="ECO:0008006" key="7">
    <source>
        <dbReference type="Google" id="ProtNLM"/>
    </source>
</evidence>
<evidence type="ECO:0000256" key="3">
    <source>
        <dbReference type="PIRNR" id="PIRNR001365"/>
    </source>
</evidence>
<dbReference type="PANTHER" id="PTHR12128">
    <property type="entry name" value="DIHYDRODIPICOLINATE SYNTHASE"/>
    <property type="match status" value="1"/>
</dbReference>
<accession>A0A255G5M1</accession>
<dbReference type="OrthoDB" id="3175637at2"/>
<proteinExistence type="inferred from homology"/>
<dbReference type="CDD" id="cd00408">
    <property type="entry name" value="DHDPS-like"/>
    <property type="match status" value="1"/>
</dbReference>
<dbReference type="Gene3D" id="3.20.20.70">
    <property type="entry name" value="Aldolase class I"/>
    <property type="match status" value="1"/>
</dbReference>
<evidence type="ECO:0000256" key="4">
    <source>
        <dbReference type="SAM" id="MobiDB-lite"/>
    </source>
</evidence>
<comment type="caution">
    <text evidence="5">The sequence shown here is derived from an EMBL/GenBank/DDBJ whole genome shotgun (WGS) entry which is preliminary data.</text>
</comment>
<dbReference type="AlphaFoldDB" id="A0A255G5M1"/>
<feature type="compositionally biased region" description="Low complexity" evidence="4">
    <location>
        <begin position="1"/>
        <end position="18"/>
    </location>
</feature>
<reference evidence="5 6" key="1">
    <citation type="submission" date="2017-07" db="EMBL/GenBank/DDBJ databases">
        <title>Draft whole genome sequences of clinical Proprionibacteriaceae strains.</title>
        <authorList>
            <person name="Bernier A.-M."/>
            <person name="Bernard K."/>
            <person name="Domingo M.-C."/>
        </authorList>
    </citation>
    <scope>NUCLEOTIDE SEQUENCE [LARGE SCALE GENOMIC DNA]</scope>
    <source>
        <strain evidence="5 6">NML 030167</strain>
    </source>
</reference>
<keyword evidence="2 3" id="KW-0456">Lyase</keyword>
<dbReference type="InterPro" id="IPR002220">
    <property type="entry name" value="DapA-like"/>
</dbReference>
<dbReference type="GO" id="GO:0008840">
    <property type="term" value="F:4-hydroxy-tetrahydrodipicolinate synthase activity"/>
    <property type="evidence" value="ECO:0007669"/>
    <property type="project" value="TreeGrafter"/>
</dbReference>
<evidence type="ECO:0000256" key="1">
    <source>
        <dbReference type="ARBA" id="ARBA00007592"/>
    </source>
</evidence>
<gene>
    <name evidence="5" type="ORF">CGZ94_17645</name>
</gene>
<feature type="region of interest" description="Disordered" evidence="4">
    <location>
        <begin position="1"/>
        <end position="43"/>
    </location>
</feature>
<dbReference type="Pfam" id="PF00701">
    <property type="entry name" value="DHDPS"/>
    <property type="match status" value="1"/>
</dbReference>
<dbReference type="Proteomes" id="UP000215896">
    <property type="component" value="Unassembled WGS sequence"/>
</dbReference>
<feature type="compositionally biased region" description="Polar residues" evidence="4">
    <location>
        <begin position="28"/>
        <end position="37"/>
    </location>
</feature>
<name>A0A255G5M1_9ACTN</name>
<evidence type="ECO:0000313" key="5">
    <source>
        <dbReference type="EMBL" id="OYO09503.1"/>
    </source>
</evidence>
<dbReference type="EMBL" id="NMVO01000017">
    <property type="protein sequence ID" value="OYO09503.1"/>
    <property type="molecule type" value="Genomic_DNA"/>
</dbReference>
<sequence>MCSSPGSPSSLSQSSWSSHGPRAESSKESQPVSTSNDPRGLVPVIQTPFQADGTIDLPSFDRLVDHTLSAGVGGVFFPGIASEFYQLDDAERGELTRRLLRRTNELPEVPAIVSITDQSAIVGVRRAREALEAGADMINIMAPRFWRLPAEAVDEYFQTMLAELAPAPMMIQYASDVSSVGLTPNGLRGWAEQYPNLSCVKVEVDRPGPFIADLVEGTPALGAFVGRSGLHLIDALEHGTTGVQPVTGFIEVFGDILTAWDAGRAEDARRIFERLLPYLVIGESEPGLMIAVAKTITARRGIIDTDVCRAPSVRLAPDMLRLVDSLLDAFPALLCETAGVSA</sequence>
<dbReference type="PIRSF" id="PIRSF001365">
    <property type="entry name" value="DHDPS"/>
    <property type="match status" value="1"/>
</dbReference>
<dbReference type="GO" id="GO:0005829">
    <property type="term" value="C:cytosol"/>
    <property type="evidence" value="ECO:0007669"/>
    <property type="project" value="TreeGrafter"/>
</dbReference>
<keyword evidence="6" id="KW-1185">Reference proteome</keyword>
<dbReference type="SMART" id="SM01130">
    <property type="entry name" value="DHDPS"/>
    <property type="match status" value="1"/>
</dbReference>
<evidence type="ECO:0000256" key="2">
    <source>
        <dbReference type="ARBA" id="ARBA00023239"/>
    </source>
</evidence>